<feature type="signal peptide" evidence="2">
    <location>
        <begin position="1"/>
        <end position="24"/>
    </location>
</feature>
<evidence type="ECO:0000313" key="3">
    <source>
        <dbReference type="EMBL" id="MFD2216449.1"/>
    </source>
</evidence>
<dbReference type="EMBL" id="JBHUIK010000007">
    <property type="protein sequence ID" value="MFD2216449.1"/>
    <property type="molecule type" value="Genomic_DNA"/>
</dbReference>
<keyword evidence="1" id="KW-0472">Membrane</keyword>
<accession>A0ABW5C3E5</accession>
<gene>
    <name evidence="3" type="ORF">ACFSKK_22495</name>
</gene>
<dbReference type="Proteomes" id="UP001597318">
    <property type="component" value="Unassembled WGS sequence"/>
</dbReference>
<dbReference type="Pfam" id="PF13027">
    <property type="entry name" value="DUF3888"/>
    <property type="match status" value="1"/>
</dbReference>
<name>A0ABW5C3E5_9BACI</name>
<reference evidence="4" key="1">
    <citation type="journal article" date="2019" name="Int. J. Syst. Evol. Microbiol.">
        <title>The Global Catalogue of Microorganisms (GCM) 10K type strain sequencing project: providing services to taxonomists for standard genome sequencing and annotation.</title>
        <authorList>
            <consortium name="The Broad Institute Genomics Platform"/>
            <consortium name="The Broad Institute Genome Sequencing Center for Infectious Disease"/>
            <person name="Wu L."/>
            <person name="Ma J."/>
        </authorList>
    </citation>
    <scope>NUCLEOTIDE SEQUENCE [LARGE SCALE GENOMIC DNA]</scope>
    <source>
        <strain evidence="4">CGMCC 1.15474</strain>
    </source>
</reference>
<feature type="transmembrane region" description="Helical" evidence="1">
    <location>
        <begin position="166"/>
        <end position="187"/>
    </location>
</feature>
<sequence length="188" mass="22018">MKTIIHSLVLLPMTLLISLHIACAEDFHRKGYSEDLYNATHDVTQEQYLKNFMIELFMPHIVKETQKYYKDPSATGLTYDWDNKYNVVEIHYEVDQEINNEHFPYTVTFTVTVHNGDMNNQKFFGTDTLTFGVNPDLVNNKEVKDHLAIKLINYRSALVEQNNLNLIAWILLSKLFDMLLIILFMVLK</sequence>
<evidence type="ECO:0000313" key="4">
    <source>
        <dbReference type="Proteomes" id="UP001597318"/>
    </source>
</evidence>
<evidence type="ECO:0000256" key="2">
    <source>
        <dbReference type="SAM" id="SignalP"/>
    </source>
</evidence>
<dbReference type="InterPro" id="IPR024984">
    <property type="entry name" value="DUF3888"/>
</dbReference>
<keyword evidence="4" id="KW-1185">Reference proteome</keyword>
<dbReference type="RefSeq" id="WP_247347627.1">
    <property type="nucleotide sequence ID" value="NZ_CP095551.1"/>
</dbReference>
<keyword evidence="1" id="KW-1133">Transmembrane helix</keyword>
<protein>
    <submittedName>
        <fullName evidence="3">DUF3888 domain-containing protein</fullName>
    </submittedName>
</protein>
<proteinExistence type="predicted"/>
<organism evidence="3 4">
    <name type="scientific">Metabacillus endolithicus</name>
    <dbReference type="NCBI Taxonomy" id="1535204"/>
    <lineage>
        <taxon>Bacteria</taxon>
        <taxon>Bacillati</taxon>
        <taxon>Bacillota</taxon>
        <taxon>Bacilli</taxon>
        <taxon>Bacillales</taxon>
        <taxon>Bacillaceae</taxon>
        <taxon>Metabacillus</taxon>
    </lineage>
</organism>
<evidence type="ECO:0000256" key="1">
    <source>
        <dbReference type="SAM" id="Phobius"/>
    </source>
</evidence>
<keyword evidence="1" id="KW-0812">Transmembrane</keyword>
<feature type="chain" id="PRO_5045615701" evidence="2">
    <location>
        <begin position="25"/>
        <end position="188"/>
    </location>
</feature>
<comment type="caution">
    <text evidence="3">The sequence shown here is derived from an EMBL/GenBank/DDBJ whole genome shotgun (WGS) entry which is preliminary data.</text>
</comment>
<keyword evidence="2" id="KW-0732">Signal</keyword>